<name>A0A937KDK6_9BACT</name>
<comment type="caution">
    <text evidence="2">The sequence shown here is derived from an EMBL/GenBank/DDBJ whole genome shotgun (WGS) entry which is preliminary data.</text>
</comment>
<keyword evidence="3" id="KW-1185">Reference proteome</keyword>
<dbReference type="Pfam" id="PF04233">
    <property type="entry name" value="Phage_Mu_F"/>
    <property type="match status" value="1"/>
</dbReference>
<evidence type="ECO:0000313" key="2">
    <source>
        <dbReference type="EMBL" id="MBL6448564.1"/>
    </source>
</evidence>
<evidence type="ECO:0000259" key="1">
    <source>
        <dbReference type="Pfam" id="PF04233"/>
    </source>
</evidence>
<gene>
    <name evidence="2" type="ORF">JMN32_19795</name>
</gene>
<evidence type="ECO:0000313" key="3">
    <source>
        <dbReference type="Proteomes" id="UP000614216"/>
    </source>
</evidence>
<sequence length="297" mass="34135">MDATKINYAAWRCCHRAGKAKLTLVGQLKQLYSPRCNHAQERHREIKLTYQDDLTKIIEKLIEKIYNGESVAIDQELYELTAKELFGAVEQGFGMSMEIAEGANLEMLGKLRENVYVFSGFKNYQMLREATDLLIDENGARRSFSQFRDMVLKLNQEYNVNFLRAEYNHATASSRMASKWVQILSQAETLPLLEYITAGDSRVRESHKTMDRVILPVTHPFWDKYMPPNDWGCRCTVRQLAEGDRTKPQDIPEPQLKEMFLSNPGKDGVVFPSTHPYYNIVNPEDADNNFGLNIPNA</sequence>
<protein>
    <submittedName>
        <fullName evidence="2">Minor capsid protein</fullName>
    </submittedName>
</protein>
<dbReference type="EMBL" id="JAEUGD010000064">
    <property type="protein sequence ID" value="MBL6448564.1"/>
    <property type="molecule type" value="Genomic_DNA"/>
</dbReference>
<accession>A0A937KDK6</accession>
<dbReference type="Proteomes" id="UP000614216">
    <property type="component" value="Unassembled WGS sequence"/>
</dbReference>
<dbReference type="NCBIfam" id="TIGR01641">
    <property type="entry name" value="phageSPP1_gp7"/>
    <property type="match status" value="1"/>
</dbReference>
<dbReference type="RefSeq" id="WP_202858099.1">
    <property type="nucleotide sequence ID" value="NZ_JAEUGD010000064.1"/>
</dbReference>
<dbReference type="InterPro" id="IPR006528">
    <property type="entry name" value="Phage_head_morphogenesis_dom"/>
</dbReference>
<feature type="domain" description="Phage head morphogenesis" evidence="1">
    <location>
        <begin position="164"/>
        <end position="237"/>
    </location>
</feature>
<dbReference type="AlphaFoldDB" id="A0A937KDK6"/>
<organism evidence="2 3">
    <name type="scientific">Fulvivirga marina</name>
    <dbReference type="NCBI Taxonomy" id="2494733"/>
    <lineage>
        <taxon>Bacteria</taxon>
        <taxon>Pseudomonadati</taxon>
        <taxon>Bacteroidota</taxon>
        <taxon>Cytophagia</taxon>
        <taxon>Cytophagales</taxon>
        <taxon>Fulvivirgaceae</taxon>
        <taxon>Fulvivirga</taxon>
    </lineage>
</organism>
<proteinExistence type="predicted"/>
<reference evidence="2" key="1">
    <citation type="submission" date="2021-01" db="EMBL/GenBank/DDBJ databases">
        <title>Fulvivirga kasyanovii gen. nov., sp nov., a novel member of the phylum Bacteroidetes isolated from seawater in a mussel farm.</title>
        <authorList>
            <person name="Zhao L.-H."/>
            <person name="Wang Z.-J."/>
        </authorList>
    </citation>
    <scope>NUCLEOTIDE SEQUENCE</scope>
    <source>
        <strain evidence="2">29W222</strain>
    </source>
</reference>